<protein>
    <recommendedName>
        <fullName evidence="2">J domain-containing protein</fullName>
    </recommendedName>
</protein>
<evidence type="ECO:0000313" key="4">
    <source>
        <dbReference type="Proteomes" id="UP000824890"/>
    </source>
</evidence>
<evidence type="ECO:0000313" key="3">
    <source>
        <dbReference type="EMBL" id="KAH0875708.1"/>
    </source>
</evidence>
<keyword evidence="4" id="KW-1185">Reference proteome</keyword>
<dbReference type="PROSITE" id="PS50076">
    <property type="entry name" value="DNAJ_2"/>
    <property type="match status" value="1"/>
</dbReference>
<dbReference type="PANTHER" id="PTHR24074">
    <property type="entry name" value="CO-CHAPERONE PROTEIN DJLA"/>
    <property type="match status" value="1"/>
</dbReference>
<name>A0ABQ7Z6D7_BRANA</name>
<accession>A0ABQ7Z6D7</accession>
<dbReference type="InterPro" id="IPR036869">
    <property type="entry name" value="J_dom_sf"/>
</dbReference>
<dbReference type="SMART" id="SM00271">
    <property type="entry name" value="DnaJ"/>
    <property type="match status" value="1"/>
</dbReference>
<proteinExistence type="predicted"/>
<gene>
    <name evidence="3" type="ORF">HID58_073070</name>
</gene>
<dbReference type="PRINTS" id="PR00625">
    <property type="entry name" value="JDOMAIN"/>
</dbReference>
<organism evidence="3 4">
    <name type="scientific">Brassica napus</name>
    <name type="common">Rape</name>
    <dbReference type="NCBI Taxonomy" id="3708"/>
    <lineage>
        <taxon>Eukaryota</taxon>
        <taxon>Viridiplantae</taxon>
        <taxon>Streptophyta</taxon>
        <taxon>Embryophyta</taxon>
        <taxon>Tracheophyta</taxon>
        <taxon>Spermatophyta</taxon>
        <taxon>Magnoliopsida</taxon>
        <taxon>eudicotyledons</taxon>
        <taxon>Gunneridae</taxon>
        <taxon>Pentapetalae</taxon>
        <taxon>rosids</taxon>
        <taxon>malvids</taxon>
        <taxon>Brassicales</taxon>
        <taxon>Brassicaceae</taxon>
        <taxon>Brassiceae</taxon>
        <taxon>Brassica</taxon>
    </lineage>
</organism>
<reference evidence="3 4" key="1">
    <citation type="submission" date="2021-05" db="EMBL/GenBank/DDBJ databases">
        <title>Genome Assembly of Synthetic Allotetraploid Brassica napus Reveals Homoeologous Exchanges between Subgenomes.</title>
        <authorList>
            <person name="Davis J.T."/>
        </authorList>
    </citation>
    <scope>NUCLEOTIDE SEQUENCE [LARGE SCALE GENOMIC DNA]</scope>
    <source>
        <strain evidence="4">cv. Da-Ae</strain>
        <tissue evidence="3">Seedling</tissue>
    </source>
</reference>
<feature type="region of interest" description="Disordered" evidence="1">
    <location>
        <begin position="39"/>
        <end position="77"/>
    </location>
</feature>
<sequence>VLALPALSQYPVILHRNNRNVYESEAIYISDEDHGNPISSVYSENNCVRGRAGGRGRGRDNLDLGDPSRNSSVNRSLRQRYPVLGSQVNNDVVEVVNLESYTDEDDALVYGGRLGRFTLLEKFATELRRTIPVPPSKPTTATDLSHYTVLGLTPFASQAEVKRAFKRLALKYHPDVQKGQKKDFKEIISACQCLMQKFENQEEEEVEELTELDETDEWEEWMGFEGGIPSCVYTSF</sequence>
<evidence type="ECO:0000259" key="2">
    <source>
        <dbReference type="PROSITE" id="PS50076"/>
    </source>
</evidence>
<dbReference type="InterPro" id="IPR050817">
    <property type="entry name" value="DjlA_DnaK_co-chaperone"/>
</dbReference>
<dbReference type="InterPro" id="IPR001623">
    <property type="entry name" value="DnaJ_domain"/>
</dbReference>
<dbReference type="SUPFAM" id="SSF46565">
    <property type="entry name" value="Chaperone J-domain"/>
    <property type="match status" value="1"/>
</dbReference>
<dbReference type="CDD" id="cd06257">
    <property type="entry name" value="DnaJ"/>
    <property type="match status" value="1"/>
</dbReference>
<dbReference type="EMBL" id="JAGKQM010000016">
    <property type="protein sequence ID" value="KAH0875708.1"/>
    <property type="molecule type" value="Genomic_DNA"/>
</dbReference>
<feature type="non-terminal residue" evidence="3">
    <location>
        <position position="1"/>
    </location>
</feature>
<evidence type="ECO:0000256" key="1">
    <source>
        <dbReference type="SAM" id="MobiDB-lite"/>
    </source>
</evidence>
<dbReference type="Pfam" id="PF00226">
    <property type="entry name" value="DnaJ"/>
    <property type="match status" value="1"/>
</dbReference>
<dbReference type="Gene3D" id="1.10.287.110">
    <property type="entry name" value="DnaJ domain"/>
    <property type="match status" value="1"/>
</dbReference>
<feature type="domain" description="J" evidence="2">
    <location>
        <begin position="145"/>
        <end position="216"/>
    </location>
</feature>
<dbReference type="Proteomes" id="UP000824890">
    <property type="component" value="Unassembled WGS sequence"/>
</dbReference>
<comment type="caution">
    <text evidence="3">The sequence shown here is derived from an EMBL/GenBank/DDBJ whole genome shotgun (WGS) entry which is preliminary data.</text>
</comment>